<dbReference type="PROSITE" id="PS50106">
    <property type="entry name" value="PDZ"/>
    <property type="match status" value="1"/>
</dbReference>
<evidence type="ECO:0000259" key="2">
    <source>
        <dbReference type="PROSITE" id="PS50106"/>
    </source>
</evidence>
<accession>Q4T8K4</accession>
<reference evidence="3" key="2">
    <citation type="submission" date="2004-02" db="EMBL/GenBank/DDBJ databases">
        <authorList>
            <consortium name="Genoscope"/>
            <consortium name="Whitehead Institute Centre for Genome Research"/>
        </authorList>
    </citation>
    <scope>NUCLEOTIDE SEQUENCE</scope>
</reference>
<dbReference type="GO" id="GO:0005923">
    <property type="term" value="C:bicellular tight junction"/>
    <property type="evidence" value="ECO:0007669"/>
    <property type="project" value="TreeGrafter"/>
</dbReference>
<dbReference type="AlphaFoldDB" id="Q4T8K4"/>
<dbReference type="InterPro" id="IPR036034">
    <property type="entry name" value="PDZ_sf"/>
</dbReference>
<feature type="domain" description="PDZ" evidence="2">
    <location>
        <begin position="1"/>
        <end position="63"/>
    </location>
</feature>
<dbReference type="GO" id="GO:0090557">
    <property type="term" value="P:establishment of endothelial intestinal barrier"/>
    <property type="evidence" value="ECO:0007669"/>
    <property type="project" value="TreeGrafter"/>
</dbReference>
<gene>
    <name evidence="3" type="ORF">GSTENG00005188001</name>
</gene>
<name>Q4T8K4_TETNG</name>
<dbReference type="GO" id="GO:1905605">
    <property type="term" value="P:positive regulation of blood-brain barrier permeability"/>
    <property type="evidence" value="ECO:0007669"/>
    <property type="project" value="TreeGrafter"/>
</dbReference>
<dbReference type="EMBL" id="CAAE01007778">
    <property type="protein sequence ID" value="CAF90778.1"/>
    <property type="molecule type" value="Genomic_DNA"/>
</dbReference>
<dbReference type="Pfam" id="PF00595">
    <property type="entry name" value="PDZ"/>
    <property type="match status" value="1"/>
</dbReference>
<dbReference type="GO" id="GO:0150105">
    <property type="term" value="P:protein localization to cell-cell junction"/>
    <property type="evidence" value="ECO:0007669"/>
    <property type="project" value="TreeGrafter"/>
</dbReference>
<dbReference type="PANTHER" id="PTHR13865">
    <property type="entry name" value="TIGHT JUNCTION PROTEIN"/>
    <property type="match status" value="1"/>
</dbReference>
<sequence>MTETGLAAKEGTLQEGDLILKVGVGPGGMEINGMTTENLSLLETKHLVEKSRGKLTMTVLRDDRKFLVSIPEVVDSTPNSEEDRQQDSSSELEGEEEGGGGRNAEEPDEGPASGVLSASSRHF</sequence>
<proteinExistence type="predicted"/>
<dbReference type="GO" id="GO:0045216">
    <property type="term" value="P:cell-cell junction organization"/>
    <property type="evidence" value="ECO:0007669"/>
    <property type="project" value="TreeGrafter"/>
</dbReference>
<dbReference type="OrthoDB" id="418634at2759"/>
<dbReference type="Gene3D" id="2.30.42.10">
    <property type="match status" value="1"/>
</dbReference>
<reference evidence="3" key="1">
    <citation type="journal article" date="2004" name="Nature">
        <title>Genome duplication in the teleost fish Tetraodon nigroviridis reveals the early vertebrate proto-karyotype.</title>
        <authorList>
            <person name="Jaillon O."/>
            <person name="Aury J.-M."/>
            <person name="Brunet F."/>
            <person name="Petit J.-L."/>
            <person name="Stange-Thomann N."/>
            <person name="Mauceli E."/>
            <person name="Bouneau L."/>
            <person name="Fischer C."/>
            <person name="Ozouf-Costaz C."/>
            <person name="Bernot A."/>
            <person name="Nicaud S."/>
            <person name="Jaffe D."/>
            <person name="Fisher S."/>
            <person name="Lutfalla G."/>
            <person name="Dossat C."/>
            <person name="Segurens B."/>
            <person name="Dasilva C."/>
            <person name="Salanoubat M."/>
            <person name="Levy M."/>
            <person name="Boudet N."/>
            <person name="Castellano S."/>
            <person name="Anthouard V."/>
            <person name="Jubin C."/>
            <person name="Castelli V."/>
            <person name="Katinka M."/>
            <person name="Vacherie B."/>
            <person name="Biemont C."/>
            <person name="Skalli Z."/>
            <person name="Cattolico L."/>
            <person name="Poulain J."/>
            <person name="De Berardinis V."/>
            <person name="Cruaud C."/>
            <person name="Duprat S."/>
            <person name="Brottier P."/>
            <person name="Coutanceau J.-P."/>
            <person name="Gouzy J."/>
            <person name="Parra G."/>
            <person name="Lardier G."/>
            <person name="Chapple C."/>
            <person name="McKernan K.J."/>
            <person name="McEwan P."/>
            <person name="Bosak S."/>
            <person name="Kellis M."/>
            <person name="Volff J.-N."/>
            <person name="Guigo R."/>
            <person name="Zody M.C."/>
            <person name="Mesirov J."/>
            <person name="Lindblad-Toh K."/>
            <person name="Birren B."/>
            <person name="Nusbaum C."/>
            <person name="Kahn D."/>
            <person name="Robinson-Rechavi M."/>
            <person name="Laudet V."/>
            <person name="Schachter V."/>
            <person name="Quetier F."/>
            <person name="Saurin W."/>
            <person name="Scarpelli C."/>
            <person name="Wincker P."/>
            <person name="Lander E.S."/>
            <person name="Weissenbach J."/>
            <person name="Roest Crollius H."/>
        </authorList>
    </citation>
    <scope>NUCLEOTIDE SEQUENCE [LARGE SCALE GENOMIC DNA]</scope>
</reference>
<evidence type="ECO:0000256" key="1">
    <source>
        <dbReference type="SAM" id="MobiDB-lite"/>
    </source>
</evidence>
<dbReference type="SUPFAM" id="SSF50156">
    <property type="entry name" value="PDZ domain-like"/>
    <property type="match status" value="1"/>
</dbReference>
<feature type="region of interest" description="Disordered" evidence="1">
    <location>
        <begin position="71"/>
        <end position="123"/>
    </location>
</feature>
<dbReference type="KEGG" id="tng:GSTEN00005188G001"/>
<dbReference type="PANTHER" id="PTHR13865:SF11">
    <property type="entry name" value="TIGHT JUNCTION PROTEIN ZO-3"/>
    <property type="match status" value="1"/>
</dbReference>
<dbReference type="GO" id="GO:0050839">
    <property type="term" value="F:cell adhesion molecule binding"/>
    <property type="evidence" value="ECO:0007669"/>
    <property type="project" value="TreeGrafter"/>
</dbReference>
<dbReference type="InterPro" id="IPR001478">
    <property type="entry name" value="PDZ"/>
</dbReference>
<protein>
    <submittedName>
        <fullName evidence="3">Chromosome undetermined SCAF7778, whole genome shotgun sequence</fullName>
    </submittedName>
</protein>
<dbReference type="GO" id="GO:0098609">
    <property type="term" value="P:cell-cell adhesion"/>
    <property type="evidence" value="ECO:0007669"/>
    <property type="project" value="TreeGrafter"/>
</dbReference>
<organism evidence="3">
    <name type="scientific">Tetraodon nigroviridis</name>
    <name type="common">Spotted green pufferfish</name>
    <name type="synonym">Chelonodon nigroviridis</name>
    <dbReference type="NCBI Taxonomy" id="99883"/>
    <lineage>
        <taxon>Eukaryota</taxon>
        <taxon>Metazoa</taxon>
        <taxon>Chordata</taxon>
        <taxon>Craniata</taxon>
        <taxon>Vertebrata</taxon>
        <taxon>Euteleostomi</taxon>
        <taxon>Actinopterygii</taxon>
        <taxon>Neopterygii</taxon>
        <taxon>Teleostei</taxon>
        <taxon>Neoteleostei</taxon>
        <taxon>Acanthomorphata</taxon>
        <taxon>Eupercaria</taxon>
        <taxon>Tetraodontiformes</taxon>
        <taxon>Tetradontoidea</taxon>
        <taxon>Tetraodontidae</taxon>
        <taxon>Tetraodon</taxon>
    </lineage>
</organism>
<evidence type="ECO:0000313" key="3">
    <source>
        <dbReference type="EMBL" id="CAF90778.1"/>
    </source>
</evidence>
<dbReference type="GO" id="GO:0005886">
    <property type="term" value="C:plasma membrane"/>
    <property type="evidence" value="ECO:0007669"/>
    <property type="project" value="TreeGrafter"/>
</dbReference>